<keyword evidence="2" id="KW-0812">Transmembrane</keyword>
<keyword evidence="2" id="KW-1133">Transmembrane helix</keyword>
<evidence type="ECO:0000256" key="2">
    <source>
        <dbReference type="SAM" id="Phobius"/>
    </source>
</evidence>
<dbReference type="InterPro" id="IPR025327">
    <property type="entry name" value="DUF4233"/>
</dbReference>
<dbReference type="Pfam" id="PF14017">
    <property type="entry name" value="DUF4233"/>
    <property type="match status" value="1"/>
</dbReference>
<accession>A0A9X3PAT5</accession>
<feature type="region of interest" description="Disordered" evidence="1">
    <location>
        <begin position="1"/>
        <end position="29"/>
    </location>
</feature>
<feature type="transmembrane region" description="Helical" evidence="2">
    <location>
        <begin position="113"/>
        <end position="131"/>
    </location>
</feature>
<dbReference type="Proteomes" id="UP001146067">
    <property type="component" value="Unassembled WGS sequence"/>
</dbReference>
<evidence type="ECO:0000313" key="3">
    <source>
        <dbReference type="EMBL" id="MDA1359134.1"/>
    </source>
</evidence>
<organism evidence="3 4">
    <name type="scientific">Glycomyces luteolus</name>
    <dbReference type="NCBI Taxonomy" id="2670330"/>
    <lineage>
        <taxon>Bacteria</taxon>
        <taxon>Bacillati</taxon>
        <taxon>Actinomycetota</taxon>
        <taxon>Actinomycetes</taxon>
        <taxon>Glycomycetales</taxon>
        <taxon>Glycomycetaceae</taxon>
        <taxon>Glycomyces</taxon>
    </lineage>
</organism>
<sequence length="137" mass="14793">MADDDEHVTPEEAEEPWTEPDEGRSGLRDPARAARSLGAMALSFEALALLLAIVPMRMILDDSTVAVVAILILVVGCVALAGMARRDWVWPAGAVLQVAVIACWSIHWALGVAGIVFGLVWAYCWYVKVALGKPPKR</sequence>
<evidence type="ECO:0000256" key="1">
    <source>
        <dbReference type="SAM" id="MobiDB-lite"/>
    </source>
</evidence>
<feature type="transmembrane region" description="Helical" evidence="2">
    <location>
        <begin position="64"/>
        <end position="81"/>
    </location>
</feature>
<protein>
    <submittedName>
        <fullName evidence="3">DUF4233 domain-containing protein</fullName>
    </submittedName>
</protein>
<keyword evidence="2" id="KW-0472">Membrane</keyword>
<name>A0A9X3PAT5_9ACTN</name>
<dbReference type="RefSeq" id="WP_270108967.1">
    <property type="nucleotide sequence ID" value="NZ_JAPZVP010000004.1"/>
</dbReference>
<reference evidence="3" key="1">
    <citation type="submission" date="2022-12" db="EMBL/GenBank/DDBJ databases">
        <title>Gycomyces niveus sp.nov.,a novel actinomycete isolated from soil in Shouguan.</title>
        <authorList>
            <person name="Yang X."/>
        </authorList>
    </citation>
    <scope>NUCLEOTIDE SEQUENCE</scope>
    <source>
        <strain evidence="3">NEAU-A15</strain>
    </source>
</reference>
<comment type="caution">
    <text evidence="3">The sequence shown here is derived from an EMBL/GenBank/DDBJ whole genome shotgun (WGS) entry which is preliminary data.</text>
</comment>
<dbReference type="EMBL" id="JAPZVP010000004">
    <property type="protein sequence ID" value="MDA1359134.1"/>
    <property type="molecule type" value="Genomic_DNA"/>
</dbReference>
<feature type="transmembrane region" description="Helical" evidence="2">
    <location>
        <begin position="37"/>
        <end position="58"/>
    </location>
</feature>
<proteinExistence type="predicted"/>
<dbReference type="AlphaFoldDB" id="A0A9X3PAT5"/>
<keyword evidence="4" id="KW-1185">Reference proteome</keyword>
<gene>
    <name evidence="3" type="ORF">O1R50_05845</name>
</gene>
<evidence type="ECO:0000313" key="4">
    <source>
        <dbReference type="Proteomes" id="UP001146067"/>
    </source>
</evidence>
<feature type="compositionally biased region" description="Acidic residues" evidence="1">
    <location>
        <begin position="1"/>
        <end position="20"/>
    </location>
</feature>